<feature type="compositionally biased region" description="Low complexity" evidence="1">
    <location>
        <begin position="194"/>
        <end position="205"/>
    </location>
</feature>
<feature type="transmembrane region" description="Helical" evidence="2">
    <location>
        <begin position="113"/>
        <end position="134"/>
    </location>
</feature>
<feature type="region of interest" description="Disordered" evidence="1">
    <location>
        <begin position="348"/>
        <end position="440"/>
    </location>
</feature>
<evidence type="ECO:0000256" key="1">
    <source>
        <dbReference type="SAM" id="MobiDB-lite"/>
    </source>
</evidence>
<keyword evidence="2" id="KW-0812">Transmembrane</keyword>
<evidence type="ECO:0000313" key="3">
    <source>
        <dbReference type="EMBL" id="NQE38471.1"/>
    </source>
</evidence>
<dbReference type="EMBL" id="SRRZ01000232">
    <property type="protein sequence ID" value="NQE38471.1"/>
    <property type="molecule type" value="Genomic_DNA"/>
</dbReference>
<dbReference type="RefSeq" id="WP_172193199.1">
    <property type="nucleotide sequence ID" value="NZ_CAWPPK010000149.1"/>
</dbReference>
<organism evidence="3 4">
    <name type="scientific">Microcoleus asticus IPMA8</name>
    <dbReference type="NCBI Taxonomy" id="2563858"/>
    <lineage>
        <taxon>Bacteria</taxon>
        <taxon>Bacillati</taxon>
        <taxon>Cyanobacteriota</taxon>
        <taxon>Cyanophyceae</taxon>
        <taxon>Oscillatoriophycideae</taxon>
        <taxon>Oscillatoriales</taxon>
        <taxon>Microcoleaceae</taxon>
        <taxon>Microcoleus</taxon>
        <taxon>Microcoleus asticus</taxon>
    </lineage>
</organism>
<feature type="compositionally biased region" description="Basic and acidic residues" evidence="1">
    <location>
        <begin position="176"/>
        <end position="190"/>
    </location>
</feature>
<feature type="compositionally biased region" description="Polar residues" evidence="1">
    <location>
        <begin position="144"/>
        <end position="155"/>
    </location>
</feature>
<proteinExistence type="predicted"/>
<feature type="compositionally biased region" description="Polar residues" evidence="1">
    <location>
        <begin position="372"/>
        <end position="412"/>
    </location>
</feature>
<gene>
    <name evidence="3" type="ORF">E5S67_06256</name>
</gene>
<feature type="compositionally biased region" description="Pro residues" evidence="1">
    <location>
        <begin position="49"/>
        <end position="65"/>
    </location>
</feature>
<comment type="caution">
    <text evidence="3">The sequence shown here is derived from an EMBL/GenBank/DDBJ whole genome shotgun (WGS) entry which is preliminary data.</text>
</comment>
<evidence type="ECO:0000313" key="4">
    <source>
        <dbReference type="Proteomes" id="UP000702425"/>
    </source>
</evidence>
<feature type="region of interest" description="Disordered" evidence="1">
    <location>
        <begin position="139"/>
        <end position="158"/>
    </location>
</feature>
<keyword evidence="4" id="KW-1185">Reference proteome</keyword>
<feature type="region of interest" description="Disordered" evidence="1">
    <location>
        <begin position="176"/>
        <end position="224"/>
    </location>
</feature>
<reference evidence="3 4" key="1">
    <citation type="journal article" date="2020" name="Sci. Rep.">
        <title>A novel cyanobacterial geosmin producer, revising GeoA distribution and dispersion patterns in Bacteria.</title>
        <authorList>
            <person name="Churro C."/>
            <person name="Semedo-Aguiar A.P."/>
            <person name="Silva A.D."/>
            <person name="Pereira-Leal J.B."/>
            <person name="Leite R.B."/>
        </authorList>
    </citation>
    <scope>NUCLEOTIDE SEQUENCE [LARGE SCALE GENOMIC DNA]</scope>
    <source>
        <strain evidence="3 4">IPMA8</strain>
    </source>
</reference>
<name>A0ABX2D732_9CYAN</name>
<sequence>MNNSTTPPAENPMSISPDSPNFHTTKSMNNHASASVETNKTDGSNTNPPLSPSSSPPLPPSPNPSPSDDDIDENFIANFDPNAPLTLETQYQLAQDEERPLPPPVSERGVPRAVTMLLLTGGILLLGLLIWQFIKPKSPREPIAQSTPKESSSGTIKDEKPELLAKLAYLDQQKLLAEKPQKTAKPKTEPSPKPSRASRTPRTPRLVATRSATPPPTPLREPLPAPRTVVRTVTVPAPIPQRTPAPPPAPIPKPLIPPPLIPTPTEEKIDPFERWNQLAQLGQIRGNFDPNRIANAVSATPSTPAATSATAAALTKPAPTTEFLTVNIGNQKSQPSYVSFEQIPEKLYSHPNNASGERLHPEFPYGEDSLETTDNSQNPTNQLTPTALSPQTSSDSTDNPIETATRLNTRPTSLPPDTEFQTFSPEATPEASALTNSPTLEQVNSPGAKGILNRTPQTAQVPLGTTVNGVVSVPLLWDEGSGKQLYDKFAVTLTADFTATDGSIAFPVGTVVIAKANNVSKTNRMVQASAVALVYSDRNGQIKQQPIPEGAILIAGEGSGPLIASGYFDPGSDVAGQDILTAVLSGVGRVGQVFAEPKVRSSSSISGGFGNSTTTVESRDPQIWSAVLDGFFSPLAKRMESRSDRATEELLNRPNVAVVNKGTPVSITVNSFLNIYR</sequence>
<keyword evidence="2" id="KW-1133">Transmembrane helix</keyword>
<feature type="region of interest" description="Disordered" evidence="1">
    <location>
        <begin position="1"/>
        <end position="75"/>
    </location>
</feature>
<dbReference type="Proteomes" id="UP000702425">
    <property type="component" value="Unassembled WGS sequence"/>
</dbReference>
<protein>
    <submittedName>
        <fullName evidence="3">Uncharacterized protein</fullName>
    </submittedName>
</protein>
<keyword evidence="2" id="KW-0472">Membrane</keyword>
<accession>A0ABX2D732</accession>
<feature type="compositionally biased region" description="Pro residues" evidence="1">
    <location>
        <begin position="213"/>
        <end position="224"/>
    </location>
</feature>
<evidence type="ECO:0000256" key="2">
    <source>
        <dbReference type="SAM" id="Phobius"/>
    </source>
</evidence>
<feature type="compositionally biased region" description="Polar residues" evidence="1">
    <location>
        <begin position="1"/>
        <end position="46"/>
    </location>
</feature>